<keyword evidence="3" id="KW-1185">Reference proteome</keyword>
<organism evidence="2 3">
    <name type="scientific">Streptomyces lichenis</name>
    <dbReference type="NCBI Taxonomy" id="2306967"/>
    <lineage>
        <taxon>Bacteria</taxon>
        <taxon>Bacillati</taxon>
        <taxon>Actinomycetota</taxon>
        <taxon>Actinomycetes</taxon>
        <taxon>Kitasatosporales</taxon>
        <taxon>Streptomycetaceae</taxon>
        <taxon>Streptomyces</taxon>
    </lineage>
</organism>
<reference evidence="2 3" key="1">
    <citation type="submission" date="2022-04" db="EMBL/GenBank/DDBJ databases">
        <title>Streptomyces sp. nov. LCR6-01 isolated from Lichen of Dirinaria sp.</title>
        <authorList>
            <person name="Kanchanasin P."/>
            <person name="Tanasupawat S."/>
            <person name="Phongsopitanun W."/>
        </authorList>
    </citation>
    <scope>NUCLEOTIDE SEQUENCE [LARGE SCALE GENOMIC DNA]</scope>
    <source>
        <strain evidence="2 3">LCR6-01</strain>
    </source>
</reference>
<dbReference type="SMART" id="SM01101">
    <property type="entry name" value="CRISPR_assoc"/>
    <property type="match status" value="1"/>
</dbReference>
<evidence type="ECO:0000256" key="1">
    <source>
        <dbReference type="SAM" id="MobiDB-lite"/>
    </source>
</evidence>
<dbReference type="NCBIfam" id="TIGR01907">
    <property type="entry name" value="casE_Cse3"/>
    <property type="match status" value="1"/>
</dbReference>
<dbReference type="Pfam" id="PF08798">
    <property type="entry name" value="CRISPR_assoc"/>
    <property type="match status" value="1"/>
</dbReference>
<evidence type="ECO:0000313" key="2">
    <source>
        <dbReference type="EMBL" id="MCK8678376.1"/>
    </source>
</evidence>
<gene>
    <name evidence="2" type="primary">cas6e</name>
    <name evidence="2" type="ORF">M1O15_13400</name>
</gene>
<accession>A0ABT0IAM8</accession>
<comment type="caution">
    <text evidence="2">The sequence shown here is derived from an EMBL/GenBank/DDBJ whole genome shotgun (WGS) entry which is preliminary data.</text>
</comment>
<feature type="region of interest" description="Disordered" evidence="1">
    <location>
        <begin position="121"/>
        <end position="143"/>
    </location>
</feature>
<dbReference type="EMBL" id="JALPTH010000011">
    <property type="protein sequence ID" value="MCK8678376.1"/>
    <property type="molecule type" value="Genomic_DNA"/>
</dbReference>
<dbReference type="Proteomes" id="UP001522868">
    <property type="component" value="Unassembled WGS sequence"/>
</dbReference>
<dbReference type="InterPro" id="IPR010179">
    <property type="entry name" value="CRISPR-assoc_prot_Cse3"/>
</dbReference>
<name>A0ABT0IAM8_9ACTN</name>
<sequence length="241" mass="26385">MTAPRTTAARFVATHTLLTLDARHPYVAKSLIDAQDMHRTVMSGFRGWVDDGSADARSQMAVLSTWTLNLREALLSLVVQSQVPGDWSRIPRAALAEEAVTLTLDRTFRIGDTVDFRTVVNPVRSLPPPSGSPEKTRGARVPHTRPDHVRTWFTRRLQPLGEPSVVEATGLTRLGADAHPDDLGVRMLPQVSSPSPHKGLRLTRAEIRGKLTVTDPAVFVQVLTRGLGHGRAYGCGLILVR</sequence>
<dbReference type="Gene3D" id="3.30.70.1200">
    <property type="entry name" value="Crispr-associated protein, domain 1"/>
    <property type="match status" value="1"/>
</dbReference>
<dbReference type="RefSeq" id="WP_248634025.1">
    <property type="nucleotide sequence ID" value="NZ_JALPTH010000011.1"/>
</dbReference>
<proteinExistence type="predicted"/>
<dbReference type="Gene3D" id="3.30.70.1210">
    <property type="entry name" value="Crispr-associated protein, domain 2"/>
    <property type="match status" value="1"/>
</dbReference>
<evidence type="ECO:0000313" key="3">
    <source>
        <dbReference type="Proteomes" id="UP001522868"/>
    </source>
</evidence>
<dbReference type="SUPFAM" id="SSF117987">
    <property type="entry name" value="CRISPR-associated protein"/>
    <property type="match status" value="2"/>
</dbReference>
<protein>
    <submittedName>
        <fullName evidence="2">Type I-E CRISPR-associated protein Cas6/Cse3/CasE</fullName>
    </submittedName>
</protein>